<dbReference type="Pfam" id="PF01124">
    <property type="entry name" value="MAPEG"/>
    <property type="match status" value="1"/>
</dbReference>
<keyword evidence="4 5" id="KW-0472">Membrane</keyword>
<dbReference type="InterPro" id="IPR001129">
    <property type="entry name" value="Membr-assoc_MAPEG"/>
</dbReference>
<organism evidence="6 7">
    <name type="scientific">Hoeflea ulvae</name>
    <dbReference type="NCBI Taxonomy" id="2983764"/>
    <lineage>
        <taxon>Bacteria</taxon>
        <taxon>Pseudomonadati</taxon>
        <taxon>Pseudomonadota</taxon>
        <taxon>Alphaproteobacteria</taxon>
        <taxon>Hyphomicrobiales</taxon>
        <taxon>Rhizobiaceae</taxon>
        <taxon>Hoeflea</taxon>
    </lineage>
</organism>
<dbReference type="PANTHER" id="PTHR35371:SF1">
    <property type="entry name" value="BLR7753 PROTEIN"/>
    <property type="match status" value="1"/>
</dbReference>
<dbReference type="SUPFAM" id="SSF161084">
    <property type="entry name" value="MAPEG domain-like"/>
    <property type="match status" value="1"/>
</dbReference>
<name>A0ABT3YFV9_9HYPH</name>
<evidence type="ECO:0000256" key="2">
    <source>
        <dbReference type="ARBA" id="ARBA00022692"/>
    </source>
</evidence>
<evidence type="ECO:0000256" key="1">
    <source>
        <dbReference type="ARBA" id="ARBA00004370"/>
    </source>
</evidence>
<dbReference type="Gene3D" id="1.20.120.550">
    <property type="entry name" value="Membrane associated eicosanoid/glutathione metabolism-like domain"/>
    <property type="match status" value="1"/>
</dbReference>
<dbReference type="Proteomes" id="UP001081283">
    <property type="component" value="Unassembled WGS sequence"/>
</dbReference>
<feature type="transmembrane region" description="Helical" evidence="5">
    <location>
        <begin position="16"/>
        <end position="41"/>
    </location>
</feature>
<feature type="transmembrane region" description="Helical" evidence="5">
    <location>
        <begin position="126"/>
        <end position="146"/>
    </location>
</feature>
<feature type="transmembrane region" description="Helical" evidence="5">
    <location>
        <begin position="92"/>
        <end position="114"/>
    </location>
</feature>
<keyword evidence="7" id="KW-1185">Reference proteome</keyword>
<gene>
    <name evidence="6" type="ORF">OEG82_12150</name>
</gene>
<evidence type="ECO:0000256" key="4">
    <source>
        <dbReference type="ARBA" id="ARBA00023136"/>
    </source>
</evidence>
<evidence type="ECO:0000313" key="7">
    <source>
        <dbReference type="Proteomes" id="UP001081283"/>
    </source>
</evidence>
<dbReference type="InterPro" id="IPR023352">
    <property type="entry name" value="MAPEG-like_dom_sf"/>
</dbReference>
<comment type="subcellular location">
    <subcellularLocation>
        <location evidence="1">Membrane</location>
    </subcellularLocation>
</comment>
<dbReference type="EMBL" id="JAOVZQ010000001">
    <property type="protein sequence ID" value="MCY0094774.1"/>
    <property type="molecule type" value="Genomic_DNA"/>
</dbReference>
<reference evidence="6" key="1">
    <citation type="submission" date="2022-10" db="EMBL/GenBank/DDBJ databases">
        <title>Hoeflea sp. J2-29, isolated from marine algae.</title>
        <authorList>
            <person name="Kristyanto S."/>
            <person name="Kim J.M."/>
            <person name="Jeon C.O."/>
        </authorList>
    </citation>
    <scope>NUCLEOTIDE SEQUENCE</scope>
    <source>
        <strain evidence="6">J2-29</strain>
    </source>
</reference>
<feature type="transmembrane region" description="Helical" evidence="5">
    <location>
        <begin position="62"/>
        <end position="86"/>
    </location>
</feature>
<dbReference type="PANTHER" id="PTHR35371">
    <property type="entry name" value="INNER MEMBRANE PROTEIN"/>
    <property type="match status" value="1"/>
</dbReference>
<proteinExistence type="predicted"/>
<keyword evidence="3 5" id="KW-1133">Transmembrane helix</keyword>
<accession>A0ABT3YFV9</accession>
<protein>
    <submittedName>
        <fullName evidence="6">MAPEG family protein</fullName>
    </submittedName>
</protein>
<comment type="caution">
    <text evidence="6">The sequence shown here is derived from an EMBL/GenBank/DDBJ whole genome shotgun (WGS) entry which is preliminary data.</text>
</comment>
<keyword evidence="2 5" id="KW-0812">Transmembrane</keyword>
<dbReference type="RefSeq" id="WP_267612696.1">
    <property type="nucleotide sequence ID" value="NZ_JAOVZQ010000001.1"/>
</dbReference>
<evidence type="ECO:0000313" key="6">
    <source>
        <dbReference type="EMBL" id="MCY0094774.1"/>
    </source>
</evidence>
<evidence type="ECO:0000256" key="5">
    <source>
        <dbReference type="SAM" id="Phobius"/>
    </source>
</evidence>
<sequence length="148" mass="15794">MTSLFDAAPYLDGYRVSFVVLAVLTVMILVQNLMTAPLAFLNNEQTPGMPLRHDHSKLSFRAMRTYANSTESFPAFAMALLVAIVAGASPTLVNWLAVLHLAFRTGFWVVYYSGIGKVAGGLRTQCHVGGLAANLVLAGTAIHALLAG</sequence>
<evidence type="ECO:0000256" key="3">
    <source>
        <dbReference type="ARBA" id="ARBA00022989"/>
    </source>
</evidence>